<keyword evidence="6" id="KW-0540">Nuclease</keyword>
<evidence type="ECO:0000256" key="3">
    <source>
        <dbReference type="ARBA" id="ARBA00049244"/>
    </source>
</evidence>
<dbReference type="RefSeq" id="WP_128497174.1">
    <property type="nucleotide sequence ID" value="NZ_RZNC01000001.1"/>
</dbReference>
<dbReference type="AlphaFoldDB" id="A0A3S5CP36"/>
<protein>
    <recommendedName>
        <fullName evidence="1">DNA-directed DNA polymerase</fullName>
        <ecNumber evidence="1">2.7.7.7</ecNumber>
    </recommendedName>
</protein>
<feature type="domain" description="DNA-directed DNA polymerase family A palm" evidence="5">
    <location>
        <begin position="323"/>
        <end position="533"/>
    </location>
</feature>
<name>A0A3S5CP36_9MICO</name>
<dbReference type="SUPFAM" id="SSF56672">
    <property type="entry name" value="DNA/RNA polymerases"/>
    <property type="match status" value="1"/>
</dbReference>
<reference evidence="6 7" key="1">
    <citation type="submission" date="2018-12" db="EMBL/GenBank/DDBJ databases">
        <authorList>
            <person name="Li F."/>
        </authorList>
    </citation>
    <scope>NUCLEOTIDE SEQUENCE [LARGE SCALE GENOMIC DNA]</scope>
    <source>
        <strain evidence="6 7">8H24J-4-2</strain>
    </source>
</reference>
<keyword evidence="7" id="KW-1185">Reference proteome</keyword>
<feature type="region of interest" description="Disordered" evidence="4">
    <location>
        <begin position="19"/>
        <end position="44"/>
    </location>
</feature>
<dbReference type="Gene3D" id="1.10.150.20">
    <property type="entry name" value="5' to 3' exonuclease, C-terminal subdomain"/>
    <property type="match status" value="1"/>
</dbReference>
<dbReference type="GO" id="GO:0003887">
    <property type="term" value="F:DNA-directed DNA polymerase activity"/>
    <property type="evidence" value="ECO:0007669"/>
    <property type="project" value="UniProtKB-EC"/>
</dbReference>
<gene>
    <name evidence="6" type="ORF">ELQ92_01395</name>
</gene>
<dbReference type="EMBL" id="RZNC01000001">
    <property type="protein sequence ID" value="RWZ67946.1"/>
    <property type="molecule type" value="Genomic_DNA"/>
</dbReference>
<comment type="catalytic activity">
    <reaction evidence="3">
        <text>DNA(n) + a 2'-deoxyribonucleoside 5'-triphosphate = DNA(n+1) + diphosphate</text>
        <dbReference type="Rhea" id="RHEA:22508"/>
        <dbReference type="Rhea" id="RHEA-COMP:17339"/>
        <dbReference type="Rhea" id="RHEA-COMP:17340"/>
        <dbReference type="ChEBI" id="CHEBI:33019"/>
        <dbReference type="ChEBI" id="CHEBI:61560"/>
        <dbReference type="ChEBI" id="CHEBI:173112"/>
        <dbReference type="EC" id="2.7.7.7"/>
    </reaction>
</comment>
<dbReference type="SMART" id="SM00482">
    <property type="entry name" value="POLAc"/>
    <property type="match status" value="1"/>
</dbReference>
<feature type="compositionally biased region" description="Gly residues" evidence="4">
    <location>
        <begin position="27"/>
        <end position="37"/>
    </location>
</feature>
<dbReference type="EC" id="2.7.7.7" evidence="1"/>
<evidence type="ECO:0000256" key="2">
    <source>
        <dbReference type="ARBA" id="ARBA00022705"/>
    </source>
</evidence>
<dbReference type="Gene3D" id="3.30.70.370">
    <property type="match status" value="1"/>
</dbReference>
<dbReference type="InterPro" id="IPR002298">
    <property type="entry name" value="DNA_polymerase_A"/>
</dbReference>
<keyword evidence="6" id="KW-0269">Exonuclease</keyword>
<dbReference type="Pfam" id="PF00476">
    <property type="entry name" value="DNA_pol_A"/>
    <property type="match status" value="1"/>
</dbReference>
<dbReference type="PANTHER" id="PTHR10133:SF27">
    <property type="entry name" value="DNA POLYMERASE NU"/>
    <property type="match status" value="1"/>
</dbReference>
<dbReference type="InterPro" id="IPR043502">
    <property type="entry name" value="DNA/RNA_pol_sf"/>
</dbReference>
<sequence length="574" mass="60721">MHLVVRRLPDRRVVVSRIHGADPEAGPGVGAGSGAGSGSETVGPDEWARFVDRVERDEPGVRWVWDDTAAWYPELLRADVRVTRCIDLRLCHAILRASIATAASALASAPPGPWDAPVAVPRDAAADAGALFDLDTGPADDDRDPVAEFAVQRAAVAGAAPDSRSRLSLLIAAESAGALIAAEMTFAGLPWDAGRHDAVLTELLGPRPAPGARPRLLEDALAEVVAALDVAPFSPESPGELLRALQSAGIPATSTRSWELKQFAHPAIEPLLRYKKLARLYTANGWNWLDQWVKDGRFRPTYVPGGVVSGRWASDGGGALQLPHQIRSAVVPDPGWTFIVADAAQLEPRILAALSGDAAMAAAARGVDLYDGMVAAGAVDTRAHAKVAMLGAMYGATTGESGRLLPRLARAYPRAIGFVEEAARAGERGDRVSTRLGRSSPRPGRAWQELQEQAGGDTATEAIGRRARTEARNWGRFTRNFVVQGSAAEWALCWMASLRTRLTTLAGGGPLTASAHLVFFLHDEIVVHSPAAHAETVAGLVIESAAEAGRLIFGDAPVDFPVTTAIVSSYDQAK</sequence>
<dbReference type="GO" id="GO:0006261">
    <property type="term" value="P:DNA-templated DNA replication"/>
    <property type="evidence" value="ECO:0007669"/>
    <property type="project" value="InterPro"/>
</dbReference>
<dbReference type="InterPro" id="IPR001098">
    <property type="entry name" value="DNA-dir_DNA_pol_A_palm_dom"/>
</dbReference>
<organism evidence="6 7">
    <name type="scientific">Labedella populi</name>
    <dbReference type="NCBI Taxonomy" id="2498850"/>
    <lineage>
        <taxon>Bacteria</taxon>
        <taxon>Bacillati</taxon>
        <taxon>Actinomycetota</taxon>
        <taxon>Actinomycetes</taxon>
        <taxon>Micrococcales</taxon>
        <taxon>Microbacteriaceae</taxon>
        <taxon>Labedella</taxon>
    </lineage>
</organism>
<dbReference type="Proteomes" id="UP000288603">
    <property type="component" value="Unassembled WGS sequence"/>
</dbReference>
<dbReference type="NCBIfam" id="NF011538">
    <property type="entry name" value="PRK14975.1-1"/>
    <property type="match status" value="1"/>
</dbReference>
<dbReference type="CDD" id="cd06444">
    <property type="entry name" value="DNA_pol_A"/>
    <property type="match status" value="1"/>
</dbReference>
<evidence type="ECO:0000256" key="4">
    <source>
        <dbReference type="SAM" id="MobiDB-lite"/>
    </source>
</evidence>
<evidence type="ECO:0000313" key="7">
    <source>
        <dbReference type="Proteomes" id="UP000288603"/>
    </source>
</evidence>
<evidence type="ECO:0000313" key="6">
    <source>
        <dbReference type="EMBL" id="RWZ67946.1"/>
    </source>
</evidence>
<evidence type="ECO:0000256" key="1">
    <source>
        <dbReference type="ARBA" id="ARBA00012417"/>
    </source>
</evidence>
<dbReference type="GO" id="GO:0003677">
    <property type="term" value="F:DNA binding"/>
    <property type="evidence" value="ECO:0007669"/>
    <property type="project" value="InterPro"/>
</dbReference>
<dbReference type="GO" id="GO:0004527">
    <property type="term" value="F:exonuclease activity"/>
    <property type="evidence" value="ECO:0007669"/>
    <property type="project" value="UniProtKB-KW"/>
</dbReference>
<proteinExistence type="predicted"/>
<keyword evidence="2" id="KW-0235">DNA replication</keyword>
<comment type="caution">
    <text evidence="6">The sequence shown here is derived from an EMBL/GenBank/DDBJ whole genome shotgun (WGS) entry which is preliminary data.</text>
</comment>
<evidence type="ECO:0000259" key="5">
    <source>
        <dbReference type="SMART" id="SM00482"/>
    </source>
</evidence>
<keyword evidence="6" id="KW-0378">Hydrolase</keyword>
<accession>A0A3S5CP36</accession>
<dbReference type="PANTHER" id="PTHR10133">
    <property type="entry name" value="DNA POLYMERASE I"/>
    <property type="match status" value="1"/>
</dbReference>
<dbReference type="GO" id="GO:0006302">
    <property type="term" value="P:double-strand break repair"/>
    <property type="evidence" value="ECO:0007669"/>
    <property type="project" value="TreeGrafter"/>
</dbReference>
<dbReference type="OrthoDB" id="4414061at2"/>